<dbReference type="OrthoDB" id="5419927at2759"/>
<name>A0A8K0SKR5_9HYPO</name>
<evidence type="ECO:0000259" key="2">
    <source>
        <dbReference type="Pfam" id="PF24809"/>
    </source>
</evidence>
<accession>A0A8K0SKR5</accession>
<protein>
    <recommendedName>
        <fullName evidence="2">DUF7708 domain-containing protein</fullName>
    </recommendedName>
</protein>
<sequence length="643" mass="72176">MSRQPSGIPDFSRQPLAVDYIDNYAPQLHPAFAEHESKYDPAVGRYVLSPPSTATGGVAMQKPATQGILPTPAGEAEATNGDEAESMLFWNDVFPEAMKRLQDSGVEPEGRKAVGCSIRELADWDQVYKVLERCHMEYIDDKSWAGKIKKGWRSFADNDAATLQNASQLLIPDVEYVSPVKATIDILLDAINRAAETRRQVLESVTELEKKFSTAQQFLKVFPSDDDVLEAAISLVASVLTAVEKMIGFFVKSRARKAISAVFKGENYESGVIGSLEDITNASDELHREATKAGWSESARNWRKAEERHAEVVEAFLKTQGDVQEAREDIREARNEIIDHQDSAKNEILSLISVLEHNKDLQVKQAMEKGIELGWYMRSRIPQSEPECPLTADDIWELFGVFSVEDDDTQFILERQERLPQPERATSESVVLHSQFRAWMVAPISGKLLVEADFTIHHEISALSVVCSTLLQAFRANPRFISLAFFCGLHTDPFDHDSGPRAMLMSLIAQLIIQFPFDLCASSQVDLSWLDWGEDPHIGDLCELFFWLIDQLPSTATVMCILDGIHIYERKGYIEELVEALGCLLDMTLDGFVAATVKILVVSPRRTSEVREEFEDSVLRLLTNSRGGDVNQRMLFHKVKQVH</sequence>
<dbReference type="Proteomes" id="UP000813444">
    <property type="component" value="Unassembled WGS sequence"/>
</dbReference>
<dbReference type="PANTHER" id="PTHR40619:SF3">
    <property type="entry name" value="FUNGAL STAND N-TERMINAL GOODBYE DOMAIN-CONTAINING PROTEIN"/>
    <property type="match status" value="1"/>
</dbReference>
<keyword evidence="4" id="KW-1185">Reference proteome</keyword>
<reference evidence="3" key="1">
    <citation type="journal article" date="2021" name="Nat. Commun.">
        <title>Genetic determinants of endophytism in the Arabidopsis root mycobiome.</title>
        <authorList>
            <person name="Mesny F."/>
            <person name="Miyauchi S."/>
            <person name="Thiergart T."/>
            <person name="Pickel B."/>
            <person name="Atanasova L."/>
            <person name="Karlsson M."/>
            <person name="Huettel B."/>
            <person name="Barry K.W."/>
            <person name="Haridas S."/>
            <person name="Chen C."/>
            <person name="Bauer D."/>
            <person name="Andreopoulos W."/>
            <person name="Pangilinan J."/>
            <person name="LaButti K."/>
            <person name="Riley R."/>
            <person name="Lipzen A."/>
            <person name="Clum A."/>
            <person name="Drula E."/>
            <person name="Henrissat B."/>
            <person name="Kohler A."/>
            <person name="Grigoriev I.V."/>
            <person name="Martin F.M."/>
            <person name="Hacquard S."/>
        </authorList>
    </citation>
    <scope>NUCLEOTIDE SEQUENCE</scope>
    <source>
        <strain evidence="3">MPI-CAGE-CH-0235</strain>
    </source>
</reference>
<evidence type="ECO:0000256" key="1">
    <source>
        <dbReference type="SAM" id="Coils"/>
    </source>
</evidence>
<evidence type="ECO:0000313" key="3">
    <source>
        <dbReference type="EMBL" id="KAH7310891.1"/>
    </source>
</evidence>
<comment type="caution">
    <text evidence="3">The sequence shown here is derived from an EMBL/GenBank/DDBJ whole genome shotgun (WGS) entry which is preliminary data.</text>
</comment>
<feature type="domain" description="DUF7708" evidence="2">
    <location>
        <begin position="175"/>
        <end position="294"/>
    </location>
</feature>
<evidence type="ECO:0000313" key="4">
    <source>
        <dbReference type="Proteomes" id="UP000813444"/>
    </source>
</evidence>
<dbReference type="EMBL" id="JAGPNK010000012">
    <property type="protein sequence ID" value="KAH7310891.1"/>
    <property type="molecule type" value="Genomic_DNA"/>
</dbReference>
<dbReference type="Pfam" id="PF24809">
    <property type="entry name" value="DUF7708"/>
    <property type="match status" value="1"/>
</dbReference>
<proteinExistence type="predicted"/>
<dbReference type="InterPro" id="IPR056125">
    <property type="entry name" value="DUF7708"/>
</dbReference>
<gene>
    <name evidence="3" type="ORF">B0I35DRAFT_439852</name>
</gene>
<keyword evidence="1" id="KW-0175">Coiled coil</keyword>
<dbReference type="AlphaFoldDB" id="A0A8K0SKR5"/>
<organism evidence="3 4">
    <name type="scientific">Stachybotrys elegans</name>
    <dbReference type="NCBI Taxonomy" id="80388"/>
    <lineage>
        <taxon>Eukaryota</taxon>
        <taxon>Fungi</taxon>
        <taxon>Dikarya</taxon>
        <taxon>Ascomycota</taxon>
        <taxon>Pezizomycotina</taxon>
        <taxon>Sordariomycetes</taxon>
        <taxon>Hypocreomycetidae</taxon>
        <taxon>Hypocreales</taxon>
        <taxon>Stachybotryaceae</taxon>
        <taxon>Stachybotrys</taxon>
    </lineage>
</organism>
<feature type="coiled-coil region" evidence="1">
    <location>
        <begin position="316"/>
        <end position="343"/>
    </location>
</feature>
<dbReference type="PANTHER" id="PTHR40619">
    <property type="entry name" value="FUNGAL STAND N-TERMINAL GOODBYE DOMAIN-CONTAINING PROTEIN"/>
    <property type="match status" value="1"/>
</dbReference>